<keyword evidence="1" id="KW-0812">Transmembrane</keyword>
<name>A0AAN6N6R5_9PEZI</name>
<feature type="transmembrane region" description="Helical" evidence="1">
    <location>
        <begin position="99"/>
        <end position="119"/>
    </location>
</feature>
<proteinExistence type="predicted"/>
<evidence type="ECO:0000259" key="2">
    <source>
        <dbReference type="Pfam" id="PF24803"/>
    </source>
</evidence>
<feature type="transmembrane region" description="Helical" evidence="1">
    <location>
        <begin position="30"/>
        <end position="49"/>
    </location>
</feature>
<protein>
    <recommendedName>
        <fullName evidence="2">DUF7704 domain-containing protein</fullName>
    </recommendedName>
</protein>
<sequence length="173" mass="18978">MADQKQTPSTATTSQATGAAGFSLPLAYRAFFLLIEPISALVGAYYAHFGQVAYLELTHGVSAPTHVPLGTRIALSQLANMYLFFAINEALVLRSTSDLRVWKTVLFCLLIGDFGHLYTLRELGPQIYWSVSQWNAIDWGNIAFVYLGASMRIAFLADVGMGVKGRKLKKRAA</sequence>
<reference evidence="4" key="1">
    <citation type="journal article" date="2023" name="Mol. Phylogenet. Evol.">
        <title>Genome-scale phylogeny and comparative genomics of the fungal order Sordariales.</title>
        <authorList>
            <person name="Hensen N."/>
            <person name="Bonometti L."/>
            <person name="Westerberg I."/>
            <person name="Brannstrom I.O."/>
            <person name="Guillou S."/>
            <person name="Cros-Aarteil S."/>
            <person name="Calhoun S."/>
            <person name="Haridas S."/>
            <person name="Kuo A."/>
            <person name="Mondo S."/>
            <person name="Pangilinan J."/>
            <person name="Riley R."/>
            <person name="LaButti K."/>
            <person name="Andreopoulos B."/>
            <person name="Lipzen A."/>
            <person name="Chen C."/>
            <person name="Yan M."/>
            <person name="Daum C."/>
            <person name="Ng V."/>
            <person name="Clum A."/>
            <person name="Steindorff A."/>
            <person name="Ohm R.A."/>
            <person name="Martin F."/>
            <person name="Silar P."/>
            <person name="Natvig D.O."/>
            <person name="Lalanne C."/>
            <person name="Gautier V."/>
            <person name="Ament-Velasquez S.L."/>
            <person name="Kruys A."/>
            <person name="Hutchinson M.I."/>
            <person name="Powell A.J."/>
            <person name="Barry K."/>
            <person name="Miller A.N."/>
            <person name="Grigoriev I.V."/>
            <person name="Debuchy R."/>
            <person name="Gladieux P."/>
            <person name="Hiltunen Thoren M."/>
            <person name="Johannesson H."/>
        </authorList>
    </citation>
    <scope>NUCLEOTIDE SEQUENCE [LARGE SCALE GENOMIC DNA]</scope>
    <source>
        <strain evidence="4">CBS 340.73</strain>
    </source>
</reference>
<evidence type="ECO:0000256" key="1">
    <source>
        <dbReference type="SAM" id="Phobius"/>
    </source>
</evidence>
<dbReference type="PANTHER" id="PTHR37019:SF1">
    <property type="entry name" value="EXPERA DOMAIN-CONTAINING PROTEIN"/>
    <property type="match status" value="1"/>
</dbReference>
<feature type="transmembrane region" description="Helical" evidence="1">
    <location>
        <begin position="69"/>
        <end position="87"/>
    </location>
</feature>
<dbReference type="Pfam" id="PF24803">
    <property type="entry name" value="DUF7704"/>
    <property type="match status" value="1"/>
</dbReference>
<comment type="caution">
    <text evidence="3">The sequence shown here is derived from an EMBL/GenBank/DDBJ whole genome shotgun (WGS) entry which is preliminary data.</text>
</comment>
<gene>
    <name evidence="3" type="ORF">QBC46DRAFT_128672</name>
</gene>
<evidence type="ECO:0000313" key="4">
    <source>
        <dbReference type="Proteomes" id="UP001303473"/>
    </source>
</evidence>
<feature type="domain" description="DUF7704" evidence="2">
    <location>
        <begin position="23"/>
        <end position="159"/>
    </location>
</feature>
<dbReference type="EMBL" id="MU853799">
    <property type="protein sequence ID" value="KAK3940195.1"/>
    <property type="molecule type" value="Genomic_DNA"/>
</dbReference>
<evidence type="ECO:0000313" key="3">
    <source>
        <dbReference type="EMBL" id="KAK3940195.1"/>
    </source>
</evidence>
<accession>A0AAN6N6R5</accession>
<dbReference type="Proteomes" id="UP001303473">
    <property type="component" value="Unassembled WGS sequence"/>
</dbReference>
<keyword evidence="1" id="KW-1133">Transmembrane helix</keyword>
<keyword evidence="1" id="KW-0472">Membrane</keyword>
<dbReference type="PANTHER" id="PTHR37019">
    <property type="entry name" value="CHROMOSOME 1, WHOLE GENOME SHOTGUN SEQUENCE"/>
    <property type="match status" value="1"/>
</dbReference>
<dbReference type="AlphaFoldDB" id="A0AAN6N6R5"/>
<keyword evidence="4" id="KW-1185">Reference proteome</keyword>
<feature type="transmembrane region" description="Helical" evidence="1">
    <location>
        <begin position="139"/>
        <end position="161"/>
    </location>
</feature>
<organism evidence="3 4">
    <name type="scientific">Diplogelasinospora grovesii</name>
    <dbReference type="NCBI Taxonomy" id="303347"/>
    <lineage>
        <taxon>Eukaryota</taxon>
        <taxon>Fungi</taxon>
        <taxon>Dikarya</taxon>
        <taxon>Ascomycota</taxon>
        <taxon>Pezizomycotina</taxon>
        <taxon>Sordariomycetes</taxon>
        <taxon>Sordariomycetidae</taxon>
        <taxon>Sordariales</taxon>
        <taxon>Diplogelasinosporaceae</taxon>
        <taxon>Diplogelasinospora</taxon>
    </lineage>
</organism>
<dbReference type="InterPro" id="IPR056121">
    <property type="entry name" value="DUF7704"/>
</dbReference>